<evidence type="ECO:0000313" key="12">
    <source>
        <dbReference type="Proteomes" id="UP001190700"/>
    </source>
</evidence>
<keyword evidence="7 10" id="KW-1133">Transmembrane helix</keyword>
<gene>
    <name evidence="11" type="ORF">CYMTET_10587</name>
</gene>
<dbReference type="EMBL" id="LGRX02003772">
    <property type="protein sequence ID" value="KAK3281636.1"/>
    <property type="molecule type" value="Genomic_DNA"/>
</dbReference>
<evidence type="ECO:0000256" key="5">
    <source>
        <dbReference type="ARBA" id="ARBA00022842"/>
    </source>
</evidence>
<evidence type="ECO:0000256" key="9">
    <source>
        <dbReference type="ARBA" id="ARBA00023136"/>
    </source>
</evidence>
<dbReference type="InterPro" id="IPR004131">
    <property type="entry name" value="PPase-energised_H-pump"/>
</dbReference>
<organism evidence="11 12">
    <name type="scientific">Cymbomonas tetramitiformis</name>
    <dbReference type="NCBI Taxonomy" id="36881"/>
    <lineage>
        <taxon>Eukaryota</taxon>
        <taxon>Viridiplantae</taxon>
        <taxon>Chlorophyta</taxon>
        <taxon>Pyramimonadophyceae</taxon>
        <taxon>Pyramimonadales</taxon>
        <taxon>Pyramimonadaceae</taxon>
        <taxon>Cymbomonas</taxon>
    </lineage>
</organism>
<protein>
    <recommendedName>
        <fullName evidence="2">H(+)-exporting diphosphatase</fullName>
        <ecNumber evidence="2">7.1.3.1</ecNumber>
    </recommendedName>
</protein>
<accession>A0AAE0GNX6</accession>
<dbReference type="AlphaFoldDB" id="A0AAE0GNX6"/>
<keyword evidence="6" id="KW-1278">Translocase</keyword>
<evidence type="ECO:0000256" key="8">
    <source>
        <dbReference type="ARBA" id="ARBA00023065"/>
    </source>
</evidence>
<evidence type="ECO:0000256" key="4">
    <source>
        <dbReference type="ARBA" id="ARBA00022692"/>
    </source>
</evidence>
<name>A0AAE0GNX6_9CHLO</name>
<dbReference type="Proteomes" id="UP001190700">
    <property type="component" value="Unassembled WGS sequence"/>
</dbReference>
<keyword evidence="9 10" id="KW-0472">Membrane</keyword>
<comment type="caution">
    <text evidence="11">The sequence shown here is derived from an EMBL/GenBank/DDBJ whole genome shotgun (WGS) entry which is preliminary data.</text>
</comment>
<keyword evidence="12" id="KW-1185">Reference proteome</keyword>
<evidence type="ECO:0000256" key="3">
    <source>
        <dbReference type="ARBA" id="ARBA00022448"/>
    </source>
</evidence>
<dbReference type="GO" id="GO:0004427">
    <property type="term" value="F:inorganic diphosphate phosphatase activity"/>
    <property type="evidence" value="ECO:0007669"/>
    <property type="project" value="InterPro"/>
</dbReference>
<proteinExistence type="predicted"/>
<sequence>MAEIYVMSNVTIDENTVSGPEVVDSAVGFALCTGLLALCYAAYLSKLILAAPSGSAKMKEIAAAIQEGSKAFLVREYTWLAGFVGVVSVIMLLAISMTTAIMFLLGAVISGTPSDFQLAL</sequence>
<evidence type="ECO:0000256" key="1">
    <source>
        <dbReference type="ARBA" id="ARBA00004127"/>
    </source>
</evidence>
<evidence type="ECO:0000256" key="10">
    <source>
        <dbReference type="SAM" id="Phobius"/>
    </source>
</evidence>
<feature type="transmembrane region" description="Helical" evidence="10">
    <location>
        <begin position="26"/>
        <end position="49"/>
    </location>
</feature>
<reference evidence="11 12" key="1">
    <citation type="journal article" date="2015" name="Genome Biol. Evol.">
        <title>Comparative Genomics of a Bacterivorous Green Alga Reveals Evolutionary Causalities and Consequences of Phago-Mixotrophic Mode of Nutrition.</title>
        <authorList>
            <person name="Burns J.A."/>
            <person name="Paasch A."/>
            <person name="Narechania A."/>
            <person name="Kim E."/>
        </authorList>
    </citation>
    <scope>NUCLEOTIDE SEQUENCE [LARGE SCALE GENOMIC DNA]</scope>
    <source>
        <strain evidence="11 12">PLY_AMNH</strain>
    </source>
</reference>
<dbReference type="Pfam" id="PF03030">
    <property type="entry name" value="H_PPase"/>
    <property type="match status" value="1"/>
</dbReference>
<dbReference type="GO" id="GO:0016020">
    <property type="term" value="C:membrane"/>
    <property type="evidence" value="ECO:0007669"/>
    <property type="project" value="InterPro"/>
</dbReference>
<keyword evidence="3" id="KW-0813">Transport</keyword>
<evidence type="ECO:0000313" key="11">
    <source>
        <dbReference type="EMBL" id="KAK3281636.1"/>
    </source>
</evidence>
<evidence type="ECO:0000256" key="7">
    <source>
        <dbReference type="ARBA" id="ARBA00022989"/>
    </source>
</evidence>
<comment type="subcellular location">
    <subcellularLocation>
        <location evidence="1">Endomembrane system</location>
        <topology evidence="1">Multi-pass membrane protein</topology>
    </subcellularLocation>
</comment>
<evidence type="ECO:0000256" key="6">
    <source>
        <dbReference type="ARBA" id="ARBA00022967"/>
    </source>
</evidence>
<keyword evidence="4 10" id="KW-0812">Transmembrane</keyword>
<feature type="transmembrane region" description="Helical" evidence="10">
    <location>
        <begin position="79"/>
        <end position="109"/>
    </location>
</feature>
<dbReference type="GO" id="GO:0012505">
    <property type="term" value="C:endomembrane system"/>
    <property type="evidence" value="ECO:0007669"/>
    <property type="project" value="UniProtKB-SubCell"/>
</dbReference>
<keyword evidence="5" id="KW-0460">Magnesium</keyword>
<dbReference type="EC" id="7.1.3.1" evidence="2"/>
<dbReference type="GO" id="GO:0009678">
    <property type="term" value="F:diphosphate hydrolysis-driven proton transmembrane transporter activity"/>
    <property type="evidence" value="ECO:0007669"/>
    <property type="project" value="UniProtKB-EC"/>
</dbReference>
<evidence type="ECO:0000256" key="2">
    <source>
        <dbReference type="ARBA" id="ARBA00013242"/>
    </source>
</evidence>
<keyword evidence="8" id="KW-0406">Ion transport</keyword>